<sequence>MKKFPLLLGLLLLSGCAVGNGPGQRRDLRIVIQGAGAVQVQKVTVAAEDRGAVVSGQLRKLYQFKLPGHVDVRVCQPDGSFETARGTVRGYAARRRGTRTASFTAHLKVNPPTGSSVQVRYHAAGDDSGHDLTCAS</sequence>
<evidence type="ECO:0000313" key="2">
    <source>
        <dbReference type="EMBL" id="PNU20465.1"/>
    </source>
</evidence>
<dbReference type="PROSITE" id="PS51257">
    <property type="entry name" value="PROKAR_LIPOPROTEIN"/>
    <property type="match status" value="1"/>
</dbReference>
<dbReference type="RefSeq" id="WP_103115052.1">
    <property type="nucleotide sequence ID" value="NZ_PPFX01000012.1"/>
</dbReference>
<gene>
    <name evidence="2" type="ORF">C2E25_07020</name>
</gene>
<feature type="chain" id="PRO_5014436406" description="Lipoprotein" evidence="1">
    <location>
        <begin position="20"/>
        <end position="136"/>
    </location>
</feature>
<evidence type="ECO:0000313" key="3">
    <source>
        <dbReference type="Proteomes" id="UP000236340"/>
    </source>
</evidence>
<reference evidence="2 3" key="1">
    <citation type="journal article" date="2018" name="Genome Announc.">
        <title>Genome Sequence of Geothermobacter sp. HR-1 Iron Reducer from the Loihi Seamount.</title>
        <authorList>
            <person name="Smith H."/>
            <person name="Abuyen K."/>
            <person name="Tremblay J."/>
            <person name="Savalia P."/>
            <person name="Perez-Rodriguez I."/>
            <person name="Emerson D."/>
            <person name="Tully B."/>
            <person name="Amend J."/>
        </authorList>
    </citation>
    <scope>NUCLEOTIDE SEQUENCE [LARGE SCALE GENOMIC DNA]</scope>
    <source>
        <strain evidence="2 3">HR-1</strain>
    </source>
</reference>
<proteinExistence type="predicted"/>
<evidence type="ECO:0008006" key="4">
    <source>
        <dbReference type="Google" id="ProtNLM"/>
    </source>
</evidence>
<comment type="caution">
    <text evidence="2">The sequence shown here is derived from an EMBL/GenBank/DDBJ whole genome shotgun (WGS) entry which is preliminary data.</text>
</comment>
<accession>A0A2K2HAX6</accession>
<protein>
    <recommendedName>
        <fullName evidence="4">Lipoprotein</fullName>
    </recommendedName>
</protein>
<dbReference type="OrthoDB" id="5402183at2"/>
<feature type="signal peptide" evidence="1">
    <location>
        <begin position="1"/>
        <end position="19"/>
    </location>
</feature>
<name>A0A2K2HAX6_9BACT</name>
<dbReference type="AlphaFoldDB" id="A0A2K2HAX6"/>
<organism evidence="2 3">
    <name type="scientific">Geothermobacter hydrogeniphilus</name>
    <dbReference type="NCBI Taxonomy" id="1969733"/>
    <lineage>
        <taxon>Bacteria</taxon>
        <taxon>Pseudomonadati</taxon>
        <taxon>Thermodesulfobacteriota</taxon>
        <taxon>Desulfuromonadia</taxon>
        <taxon>Desulfuromonadales</taxon>
        <taxon>Geothermobacteraceae</taxon>
        <taxon>Geothermobacter</taxon>
    </lineage>
</organism>
<dbReference type="EMBL" id="PPFX01000012">
    <property type="protein sequence ID" value="PNU20465.1"/>
    <property type="molecule type" value="Genomic_DNA"/>
</dbReference>
<dbReference type="Proteomes" id="UP000236340">
    <property type="component" value="Unassembled WGS sequence"/>
</dbReference>
<keyword evidence="1" id="KW-0732">Signal</keyword>
<evidence type="ECO:0000256" key="1">
    <source>
        <dbReference type="SAM" id="SignalP"/>
    </source>
</evidence>